<dbReference type="Proteomes" id="UP000325787">
    <property type="component" value="Chromosome"/>
</dbReference>
<proteinExistence type="predicted"/>
<evidence type="ECO:0000313" key="1">
    <source>
        <dbReference type="EMBL" id="QFZ21191.1"/>
    </source>
</evidence>
<reference evidence="2" key="1">
    <citation type="journal article" date="2021" name="Curr. Microbiol.">
        <title>Complete genome of nocamycin-producing strain Saccharothrix syringae NRRL B-16468 reveals the biosynthetic potential for secondary metabolites.</title>
        <authorList>
            <person name="Mo X."/>
            <person name="Yang S."/>
        </authorList>
    </citation>
    <scope>NUCLEOTIDE SEQUENCE [LARGE SCALE GENOMIC DNA]</scope>
    <source>
        <strain evidence="2">ATCC 51364 / DSM 43886 / JCM 6844 / KCTC 9398 / NBRC 14523 / NRRL B-16468 / INA 2240</strain>
    </source>
</reference>
<sequence>MGFDIIAAVRRASVDRDGAWRFVREYAEHFVTPLGEGDGCAVDEAEERLGLRLPAAVREAYALFGRRADLTSIQDELLAPEQLRVWDDVLVHRVENQGCAHWGVALSGDDPPVFLRPDLADKRVERWEPFLDRFSLACVEMVLAESLMLEDGLTDCRELGDDEVERVGRAFTPLVVPDVGGSRWYAGDDAVVRLVEGGFLMVRGRTPAALGAVVEAFPGEWQWSEDVEG</sequence>
<dbReference type="OrthoDB" id="3698952at2"/>
<organism evidence="1 2">
    <name type="scientific">Saccharothrix syringae</name>
    <name type="common">Nocardiopsis syringae</name>
    <dbReference type="NCBI Taxonomy" id="103733"/>
    <lineage>
        <taxon>Bacteria</taxon>
        <taxon>Bacillati</taxon>
        <taxon>Actinomycetota</taxon>
        <taxon>Actinomycetes</taxon>
        <taxon>Pseudonocardiales</taxon>
        <taxon>Pseudonocardiaceae</taxon>
        <taxon>Saccharothrix</taxon>
    </lineage>
</organism>
<keyword evidence="2" id="KW-1185">Reference proteome</keyword>
<dbReference type="RefSeq" id="WP_033432041.1">
    <property type="nucleotide sequence ID" value="NZ_CP034550.1"/>
</dbReference>
<evidence type="ECO:0000313" key="2">
    <source>
        <dbReference type="Proteomes" id="UP000325787"/>
    </source>
</evidence>
<protein>
    <submittedName>
        <fullName evidence="1">SMI1/KNR4 family protein</fullName>
    </submittedName>
</protein>
<accession>A0A5Q0H4M6</accession>
<gene>
    <name evidence="1" type="ORF">EKG83_30795</name>
</gene>
<dbReference type="EMBL" id="CP034550">
    <property type="protein sequence ID" value="QFZ21191.1"/>
    <property type="molecule type" value="Genomic_DNA"/>
</dbReference>
<name>A0A5Q0H4M6_SACSY</name>
<dbReference type="AlphaFoldDB" id="A0A5Q0H4M6"/>
<dbReference type="KEGG" id="ssyi:EKG83_30795"/>